<evidence type="ECO:0000259" key="13">
    <source>
        <dbReference type="Pfam" id="PF00535"/>
    </source>
</evidence>
<feature type="domain" description="Glycosyltransferase 2-like" evidence="13">
    <location>
        <begin position="68"/>
        <end position="189"/>
    </location>
</feature>
<sequence length="485" mass="51054">MTGSQVAALILTADAIGWLMLALLTANAVIAAIAIALRFLPAAPAGAMPAPTARAEPASEFGPTPMVSVHLPVHDEPAAMVIATLDALARLDYPAFEVIVIDNNTPDRESWLPVERHCAALGPRFRFVHRDGVTGAKAGALNIAAAMMHPAARYIAVVDADYNVLPGFLARAVAAAHHHRADYVQFPQRYWFAPAAAPVADELGDYFTAVARPASDRGGILLTGTLSLVAAEWLHRIGGWPTAHLTEDAELGLRLRGAGARGVFVDETAGHGQLPRDLTGLIMQRDRWAAGNIQALIGTVPRWGRGHVGAGAAIAIAAQLLAWPAFIAIPLAALTFGLAANITDGASPIWSRVIAFAASSVLAEIAALFVQQAQLRRLGRDPRAAIVKFAMLIPASLAWLPAVWGQRLRFRRTPKHETASAAVPASLLACGLWAATMAFLYTAQGAPLPALALVAVALTLPAALATGRMLHRPAPRLRAAAQLPV</sequence>
<comment type="subcellular location">
    <subcellularLocation>
        <location evidence="1">Membrane</location>
        <topology evidence="1">Multi-pass membrane protein</topology>
    </subcellularLocation>
</comment>
<keyword evidence="3" id="KW-0808">Transferase</keyword>
<dbReference type="GO" id="GO:0016758">
    <property type="term" value="F:hexosyltransferase activity"/>
    <property type="evidence" value="ECO:0007669"/>
    <property type="project" value="TreeGrafter"/>
</dbReference>
<keyword evidence="6 12" id="KW-1133">Transmembrane helix</keyword>
<dbReference type="EMBL" id="BMJM01000006">
    <property type="protein sequence ID" value="GGE13383.1"/>
    <property type="molecule type" value="Genomic_DNA"/>
</dbReference>
<dbReference type="RefSeq" id="WP_188762784.1">
    <property type="nucleotide sequence ID" value="NZ_BMJM01000006.1"/>
</dbReference>
<gene>
    <name evidence="14" type="ORF">GCM10011529_19690</name>
</gene>
<keyword evidence="5" id="KW-0460">Magnesium</keyword>
<dbReference type="SUPFAM" id="SSF53448">
    <property type="entry name" value="Nucleotide-diphospho-sugar transferases"/>
    <property type="match status" value="1"/>
</dbReference>
<dbReference type="Proteomes" id="UP000635071">
    <property type="component" value="Unassembled WGS sequence"/>
</dbReference>
<evidence type="ECO:0000256" key="3">
    <source>
        <dbReference type="ARBA" id="ARBA00022679"/>
    </source>
</evidence>
<dbReference type="FunFam" id="3.90.550.10:FF:000164">
    <property type="entry name" value="Beta-(1-3)-glucosyl transferase"/>
    <property type="match status" value="1"/>
</dbReference>
<evidence type="ECO:0000256" key="2">
    <source>
        <dbReference type="ARBA" id="ARBA00022676"/>
    </source>
</evidence>
<evidence type="ECO:0000313" key="14">
    <source>
        <dbReference type="EMBL" id="GGE13383.1"/>
    </source>
</evidence>
<reference evidence="14" key="1">
    <citation type="journal article" date="2014" name="Int. J. Syst. Evol. Microbiol.">
        <title>Complete genome sequence of Corynebacterium casei LMG S-19264T (=DSM 44701T), isolated from a smear-ripened cheese.</title>
        <authorList>
            <consortium name="US DOE Joint Genome Institute (JGI-PGF)"/>
            <person name="Walter F."/>
            <person name="Albersmeier A."/>
            <person name="Kalinowski J."/>
            <person name="Ruckert C."/>
        </authorList>
    </citation>
    <scope>NUCLEOTIDE SEQUENCE</scope>
    <source>
        <strain evidence="14">CGMCC 1.15519</strain>
    </source>
</reference>
<feature type="transmembrane region" description="Helical" evidence="12">
    <location>
        <begin position="15"/>
        <end position="40"/>
    </location>
</feature>
<dbReference type="AlphaFoldDB" id="A0A916ZU49"/>
<evidence type="ECO:0000256" key="8">
    <source>
        <dbReference type="ARBA" id="ARBA00053004"/>
    </source>
</evidence>
<evidence type="ECO:0000256" key="7">
    <source>
        <dbReference type="ARBA" id="ARBA00023136"/>
    </source>
</evidence>
<evidence type="ECO:0000256" key="11">
    <source>
        <dbReference type="ARBA" id="ARBA00078564"/>
    </source>
</evidence>
<comment type="caution">
    <text evidence="14">The sequence shown here is derived from an EMBL/GenBank/DDBJ whole genome shotgun (WGS) entry which is preliminary data.</text>
</comment>
<dbReference type="Pfam" id="PF00535">
    <property type="entry name" value="Glycos_transf_2"/>
    <property type="match status" value="1"/>
</dbReference>
<feature type="transmembrane region" description="Helical" evidence="12">
    <location>
        <begin position="349"/>
        <end position="370"/>
    </location>
</feature>
<accession>A0A916ZU49</accession>
<feature type="transmembrane region" description="Helical" evidence="12">
    <location>
        <begin position="312"/>
        <end position="337"/>
    </location>
</feature>
<evidence type="ECO:0000256" key="4">
    <source>
        <dbReference type="ARBA" id="ARBA00022692"/>
    </source>
</evidence>
<keyword evidence="4 12" id="KW-0812">Transmembrane</keyword>
<evidence type="ECO:0000313" key="15">
    <source>
        <dbReference type="Proteomes" id="UP000635071"/>
    </source>
</evidence>
<proteinExistence type="predicted"/>
<feature type="transmembrane region" description="Helical" evidence="12">
    <location>
        <begin position="419"/>
        <end position="442"/>
    </location>
</feature>
<keyword evidence="15" id="KW-1185">Reference proteome</keyword>
<name>A0A916ZU49_9SPHN</name>
<dbReference type="PANTHER" id="PTHR43867:SF4">
    <property type="entry name" value="BETA-(1-3)-GLUCOSYL TRANSFERASE"/>
    <property type="match status" value="1"/>
</dbReference>
<keyword evidence="7 12" id="KW-0472">Membrane</keyword>
<protein>
    <recommendedName>
        <fullName evidence="10">Beta-monoglucosyldiacylglycerol synthase</fullName>
        <ecNumber evidence="9">2.4.1.336</ecNumber>
    </recommendedName>
    <alternativeName>
        <fullName evidence="11">UDP-glucose:1,2-diacylglycerol 3-beta-D-glucosyltransferase</fullName>
    </alternativeName>
</protein>
<dbReference type="GO" id="GO:0005886">
    <property type="term" value="C:plasma membrane"/>
    <property type="evidence" value="ECO:0007669"/>
    <property type="project" value="TreeGrafter"/>
</dbReference>
<dbReference type="Gene3D" id="3.90.550.10">
    <property type="entry name" value="Spore Coat Polysaccharide Biosynthesis Protein SpsA, Chain A"/>
    <property type="match status" value="1"/>
</dbReference>
<comment type="catalytic activity">
    <reaction evidence="8">
        <text>a 1,2-diacyl-sn-glycerol + UDP-alpha-D-glucose = a 1,2-diacyl-3-O-(beta-D-glucopyranosyl)-sn-glycerol + UDP + H(+)</text>
        <dbReference type="Rhea" id="RHEA:17285"/>
        <dbReference type="ChEBI" id="CHEBI:15378"/>
        <dbReference type="ChEBI" id="CHEBI:17815"/>
        <dbReference type="ChEBI" id="CHEBI:58223"/>
        <dbReference type="ChEBI" id="CHEBI:58885"/>
        <dbReference type="ChEBI" id="CHEBI:75799"/>
        <dbReference type="EC" id="2.4.1.336"/>
    </reaction>
</comment>
<dbReference type="InterPro" id="IPR001173">
    <property type="entry name" value="Glyco_trans_2-like"/>
</dbReference>
<evidence type="ECO:0000256" key="10">
    <source>
        <dbReference type="ARBA" id="ARBA00068721"/>
    </source>
</evidence>
<keyword evidence="2" id="KW-0328">Glycosyltransferase</keyword>
<reference evidence="14" key="2">
    <citation type="submission" date="2020-09" db="EMBL/GenBank/DDBJ databases">
        <authorList>
            <person name="Sun Q."/>
            <person name="Zhou Y."/>
        </authorList>
    </citation>
    <scope>NUCLEOTIDE SEQUENCE</scope>
    <source>
        <strain evidence="14">CGMCC 1.15519</strain>
    </source>
</reference>
<organism evidence="14 15">
    <name type="scientific">Sandarakinorhabdus glacialis</name>
    <dbReference type="NCBI Taxonomy" id="1614636"/>
    <lineage>
        <taxon>Bacteria</taxon>
        <taxon>Pseudomonadati</taxon>
        <taxon>Pseudomonadota</taxon>
        <taxon>Alphaproteobacteria</taxon>
        <taxon>Sphingomonadales</taxon>
        <taxon>Sphingosinicellaceae</taxon>
        <taxon>Sandarakinorhabdus</taxon>
    </lineage>
</organism>
<evidence type="ECO:0000256" key="9">
    <source>
        <dbReference type="ARBA" id="ARBA00066964"/>
    </source>
</evidence>
<dbReference type="PANTHER" id="PTHR43867">
    <property type="entry name" value="CELLULOSE SYNTHASE CATALYTIC SUBUNIT A [UDP-FORMING]"/>
    <property type="match status" value="1"/>
</dbReference>
<evidence type="ECO:0000256" key="5">
    <source>
        <dbReference type="ARBA" id="ARBA00022842"/>
    </source>
</evidence>
<evidence type="ECO:0000256" key="12">
    <source>
        <dbReference type="SAM" id="Phobius"/>
    </source>
</evidence>
<evidence type="ECO:0000256" key="6">
    <source>
        <dbReference type="ARBA" id="ARBA00022989"/>
    </source>
</evidence>
<evidence type="ECO:0000256" key="1">
    <source>
        <dbReference type="ARBA" id="ARBA00004141"/>
    </source>
</evidence>
<dbReference type="EC" id="2.4.1.336" evidence="9"/>
<dbReference type="InterPro" id="IPR050321">
    <property type="entry name" value="Glycosyltr_2/OpgH_subfam"/>
</dbReference>
<dbReference type="InterPro" id="IPR029044">
    <property type="entry name" value="Nucleotide-diphossugar_trans"/>
</dbReference>
<feature type="transmembrane region" description="Helical" evidence="12">
    <location>
        <begin position="448"/>
        <end position="470"/>
    </location>
</feature>